<evidence type="ECO:0000256" key="5">
    <source>
        <dbReference type="ARBA" id="ARBA00022927"/>
    </source>
</evidence>
<accession>A0A0J8G1S1</accession>
<sequence length="270" mass="30938">MPSLYSNIIRGKEVSEKKLISPPIIEKIYKKEIDEVENLTQKVEVNIDDIYKTIEKEAIEKGEEILESYREKAKKIIEESEKEARSIKETSMEEGFQEGYKKGYQEGYTFGKDEAKNEYENLISEASEIRCNAKKYIEECYRESRHYISSVENEFIDIIIEVSRKVINTELSQNNEAILSILESAILKCVDKKQVILKLSPKNSSVVKLEKNRISSLVDEKCNILILADNELEDNSFKIETTSGFVDASVEVQLEAIVQSLLGDSLQCIK</sequence>
<dbReference type="GO" id="GO:0015031">
    <property type="term" value="P:protein transport"/>
    <property type="evidence" value="ECO:0007669"/>
    <property type="project" value="UniProtKB-KW"/>
</dbReference>
<keyword evidence="5" id="KW-0653">Protein transport</keyword>
<organism evidence="9 10">
    <name type="scientific">Clostridium cylindrosporum DSM 605</name>
    <dbReference type="NCBI Taxonomy" id="1121307"/>
    <lineage>
        <taxon>Bacteria</taxon>
        <taxon>Bacillati</taxon>
        <taxon>Bacillota</taxon>
        <taxon>Clostridia</taxon>
        <taxon>Eubacteriales</taxon>
        <taxon>Clostridiaceae</taxon>
        <taxon>Clostridium</taxon>
    </lineage>
</organism>
<dbReference type="PANTHER" id="PTHR34982:SF1">
    <property type="entry name" value="FLAGELLAR ASSEMBLY PROTEIN FLIH"/>
    <property type="match status" value="1"/>
</dbReference>
<dbReference type="AlphaFoldDB" id="A0A0J8G1S1"/>
<keyword evidence="6" id="KW-1006">Bacterial flagellum protein export</keyword>
<keyword evidence="3" id="KW-0813">Transport</keyword>
<evidence type="ECO:0000256" key="1">
    <source>
        <dbReference type="ARBA" id="ARBA00003041"/>
    </source>
</evidence>
<dbReference type="PATRIC" id="fig|1121307.3.peg.1321"/>
<dbReference type="Pfam" id="PF02108">
    <property type="entry name" value="FliH"/>
    <property type="match status" value="1"/>
</dbReference>
<evidence type="ECO:0000313" key="10">
    <source>
        <dbReference type="Proteomes" id="UP000036756"/>
    </source>
</evidence>
<evidence type="ECO:0000259" key="8">
    <source>
        <dbReference type="Pfam" id="PF02108"/>
    </source>
</evidence>
<keyword evidence="9" id="KW-0966">Cell projection</keyword>
<reference evidence="9 10" key="1">
    <citation type="submission" date="2015-06" db="EMBL/GenBank/DDBJ databases">
        <title>Draft genome sequence of the purine-degrading Clostridium cylindrosporum HC-1 (DSM 605).</title>
        <authorList>
            <person name="Poehlein A."/>
            <person name="Schiel-Bengelsdorf B."/>
            <person name="Bengelsdorf F."/>
            <person name="Daniel R."/>
            <person name="Duerre P."/>
        </authorList>
    </citation>
    <scope>NUCLEOTIDE SEQUENCE [LARGE SCALE GENOMIC DNA]</scope>
    <source>
        <strain evidence="9 10">DSM 605</strain>
    </source>
</reference>
<keyword evidence="10" id="KW-1185">Reference proteome</keyword>
<dbReference type="Proteomes" id="UP000036756">
    <property type="component" value="Unassembled WGS sequence"/>
</dbReference>
<comment type="caution">
    <text evidence="9">The sequence shown here is derived from an EMBL/GenBank/DDBJ whole genome shotgun (WGS) entry which is preliminary data.</text>
</comment>
<dbReference type="EMBL" id="LFVU01000027">
    <property type="protein sequence ID" value="KMT21701.1"/>
    <property type="molecule type" value="Genomic_DNA"/>
</dbReference>
<dbReference type="STRING" id="1121307.CLCY_2c04630"/>
<protein>
    <submittedName>
        <fullName evidence="9">Flagellar assembly protein FliH/type III secretion system HrpE</fullName>
    </submittedName>
</protein>
<comment type="function">
    <text evidence="1">Needed for flagellar regrowth and assembly.</text>
</comment>
<dbReference type="InterPro" id="IPR051472">
    <property type="entry name" value="T3SS_Stator/FliH"/>
</dbReference>
<feature type="coiled-coil region" evidence="7">
    <location>
        <begin position="59"/>
        <end position="139"/>
    </location>
</feature>
<comment type="similarity">
    <text evidence="2">Belongs to the FliH family.</text>
</comment>
<gene>
    <name evidence="9" type="primary">fliH</name>
    <name evidence="9" type="ORF">CLCY_2c04630</name>
</gene>
<evidence type="ECO:0000256" key="3">
    <source>
        <dbReference type="ARBA" id="ARBA00022448"/>
    </source>
</evidence>
<feature type="domain" description="Flagellar assembly protein FliH/Type III secretion system HrpE" evidence="8">
    <location>
        <begin position="133"/>
        <end position="256"/>
    </location>
</feature>
<name>A0A0J8G1S1_CLOCY</name>
<keyword evidence="4" id="KW-1005">Bacterial flagellum biogenesis</keyword>
<evidence type="ECO:0000256" key="2">
    <source>
        <dbReference type="ARBA" id="ARBA00006602"/>
    </source>
</evidence>
<keyword evidence="9" id="KW-0282">Flagellum</keyword>
<evidence type="ECO:0000256" key="4">
    <source>
        <dbReference type="ARBA" id="ARBA00022795"/>
    </source>
</evidence>
<dbReference type="GO" id="GO:0044781">
    <property type="term" value="P:bacterial-type flagellum organization"/>
    <property type="evidence" value="ECO:0007669"/>
    <property type="project" value="UniProtKB-KW"/>
</dbReference>
<dbReference type="PANTHER" id="PTHR34982">
    <property type="entry name" value="YOP PROTEINS TRANSLOCATION PROTEIN L"/>
    <property type="match status" value="1"/>
</dbReference>
<evidence type="ECO:0000256" key="6">
    <source>
        <dbReference type="ARBA" id="ARBA00023225"/>
    </source>
</evidence>
<dbReference type="OrthoDB" id="1805933at2"/>
<keyword evidence="7" id="KW-0175">Coiled coil</keyword>
<keyword evidence="9" id="KW-0969">Cilium</keyword>
<dbReference type="GO" id="GO:0005829">
    <property type="term" value="C:cytosol"/>
    <property type="evidence" value="ECO:0007669"/>
    <property type="project" value="TreeGrafter"/>
</dbReference>
<evidence type="ECO:0000256" key="7">
    <source>
        <dbReference type="SAM" id="Coils"/>
    </source>
</evidence>
<evidence type="ECO:0000313" key="9">
    <source>
        <dbReference type="EMBL" id="KMT21701.1"/>
    </source>
</evidence>
<proteinExistence type="inferred from homology"/>
<dbReference type="InterPro" id="IPR018035">
    <property type="entry name" value="Flagellar_FliH/T3SS_HrpE"/>
</dbReference>
<dbReference type="RefSeq" id="WP_048571117.1">
    <property type="nucleotide sequence ID" value="NZ_LFVU01000027.1"/>
</dbReference>